<dbReference type="Pfam" id="PF14299">
    <property type="entry name" value="PP2"/>
    <property type="match status" value="1"/>
</dbReference>
<sequence length="700" mass="79462">MSEIYGNWDRLVTAVLRREEDREAALRSFSDLSSLSLSSLSSSSLGSFRPDQVLSVDTVGNFLKNNTINLFYIFRKKKNSSYSTPSGPVQPLHEAADYFNNFDHQEIISESADPPLNYGPQIIINDGKLSFWLSKSSGKKCYRICARELLITWAGSPVYWGWTSTPESRFSEVAELIKVCWLDIQGKVPSRMLSMRTTYAAYLIFRVTEDSFGLDVVAKASVQFAGVISNNARVISNVNLVKPETYSHYLVKRGRVPQRRTDGWMELQLGKIFNDEGKGDIEMKLSETSILNWKKGLITAVELLGRISHPNVLKLLGYSLEDDQLFLVYEFKQEGSLTKYFHSGSPVIQNLRRLKILIGAARGLAFLHTSQRQGFFQHKKKGEGFYGYFSCSKILLDSDYNPKITGVSVADVGLPTDLKNYFDHFKLLNSRLTGGKETIRDSIWNDELDELIPVKSYLKSDVYGFGVVMTRMVTVVEILEGIARIQNNKDDKEELDLLLERASTSNFMQHNSVLQTGHERQEDSKVEKGASEQNKNRTSTRSKDFSSEAYKIIYVSASRLKHERAGFGGVILNEQRRIINAWAICGEPNSSLEETTLQAIRYAQATAEEKGWKKVQIRYDVEGLMDKIFDEKASEMALSKTAEDIIRMRESFTTCSFVYFSKEWNESCKRFADIAVETKTSQEWSTAFPPWLIEAKQKGS</sequence>
<evidence type="ECO:0000313" key="3">
    <source>
        <dbReference type="EMBL" id="CAI9109509.1"/>
    </source>
</evidence>
<dbReference type="GO" id="GO:0004523">
    <property type="term" value="F:RNA-DNA hybrid ribonuclease activity"/>
    <property type="evidence" value="ECO:0007669"/>
    <property type="project" value="InterPro"/>
</dbReference>
<dbReference type="EMBL" id="OX459123">
    <property type="protein sequence ID" value="CAI9109509.1"/>
    <property type="molecule type" value="Genomic_DNA"/>
</dbReference>
<dbReference type="SMART" id="SM00219">
    <property type="entry name" value="TyrKc"/>
    <property type="match status" value="1"/>
</dbReference>
<gene>
    <name evidence="3" type="ORF">OLC1_LOCUS17394</name>
</gene>
<dbReference type="PROSITE" id="PS50011">
    <property type="entry name" value="PROTEIN_KINASE_DOM"/>
    <property type="match status" value="1"/>
</dbReference>
<dbReference type="InterPro" id="IPR000719">
    <property type="entry name" value="Prot_kinase_dom"/>
</dbReference>
<feature type="region of interest" description="Disordered" evidence="1">
    <location>
        <begin position="509"/>
        <end position="542"/>
    </location>
</feature>
<dbReference type="GO" id="GO:0005524">
    <property type="term" value="F:ATP binding"/>
    <property type="evidence" value="ECO:0007669"/>
    <property type="project" value="InterPro"/>
</dbReference>
<dbReference type="Pfam" id="PF13456">
    <property type="entry name" value="RVT_3"/>
    <property type="match status" value="1"/>
</dbReference>
<dbReference type="InterPro" id="IPR002156">
    <property type="entry name" value="RNaseH_domain"/>
</dbReference>
<accession>A0AAV1DNX5</accession>
<evidence type="ECO:0000313" key="4">
    <source>
        <dbReference type="Proteomes" id="UP001161247"/>
    </source>
</evidence>
<dbReference type="PANTHER" id="PTHR32278:SF111">
    <property type="entry name" value="F-BOX PROTEIN PP2-B12-RELATED"/>
    <property type="match status" value="1"/>
</dbReference>
<protein>
    <submittedName>
        <fullName evidence="3">OLC1v1009340C1</fullName>
    </submittedName>
</protein>
<evidence type="ECO:0000259" key="2">
    <source>
        <dbReference type="PROSITE" id="PS50011"/>
    </source>
</evidence>
<dbReference type="GO" id="GO:0003676">
    <property type="term" value="F:nucleic acid binding"/>
    <property type="evidence" value="ECO:0007669"/>
    <property type="project" value="InterPro"/>
</dbReference>
<keyword evidence="4" id="KW-1185">Reference proteome</keyword>
<feature type="domain" description="Protein kinase" evidence="2">
    <location>
        <begin position="201"/>
        <end position="583"/>
    </location>
</feature>
<proteinExistence type="predicted"/>
<dbReference type="Gene3D" id="1.10.510.10">
    <property type="entry name" value="Transferase(Phosphotransferase) domain 1"/>
    <property type="match status" value="1"/>
</dbReference>
<dbReference type="InterPro" id="IPR036397">
    <property type="entry name" value="RNaseH_sf"/>
</dbReference>
<evidence type="ECO:0000256" key="1">
    <source>
        <dbReference type="SAM" id="MobiDB-lite"/>
    </source>
</evidence>
<dbReference type="InterPro" id="IPR011009">
    <property type="entry name" value="Kinase-like_dom_sf"/>
</dbReference>
<dbReference type="AlphaFoldDB" id="A0AAV1DNX5"/>
<dbReference type="PANTHER" id="PTHR32278">
    <property type="entry name" value="F-BOX DOMAIN-CONTAINING PROTEIN"/>
    <property type="match status" value="1"/>
</dbReference>
<dbReference type="SUPFAM" id="SSF56112">
    <property type="entry name" value="Protein kinase-like (PK-like)"/>
    <property type="match status" value="1"/>
</dbReference>
<dbReference type="InterPro" id="IPR020635">
    <property type="entry name" value="Tyr_kinase_cat_dom"/>
</dbReference>
<organism evidence="3 4">
    <name type="scientific">Oldenlandia corymbosa var. corymbosa</name>
    <dbReference type="NCBI Taxonomy" id="529605"/>
    <lineage>
        <taxon>Eukaryota</taxon>
        <taxon>Viridiplantae</taxon>
        <taxon>Streptophyta</taxon>
        <taxon>Embryophyta</taxon>
        <taxon>Tracheophyta</taxon>
        <taxon>Spermatophyta</taxon>
        <taxon>Magnoliopsida</taxon>
        <taxon>eudicotyledons</taxon>
        <taxon>Gunneridae</taxon>
        <taxon>Pentapetalae</taxon>
        <taxon>asterids</taxon>
        <taxon>lamiids</taxon>
        <taxon>Gentianales</taxon>
        <taxon>Rubiaceae</taxon>
        <taxon>Rubioideae</taxon>
        <taxon>Spermacoceae</taxon>
        <taxon>Hedyotis-Oldenlandia complex</taxon>
        <taxon>Oldenlandia</taxon>
    </lineage>
</organism>
<dbReference type="GO" id="GO:0004713">
    <property type="term" value="F:protein tyrosine kinase activity"/>
    <property type="evidence" value="ECO:0007669"/>
    <property type="project" value="InterPro"/>
</dbReference>
<dbReference type="Proteomes" id="UP001161247">
    <property type="component" value="Chromosome 6"/>
</dbReference>
<dbReference type="Gene3D" id="3.30.420.10">
    <property type="entry name" value="Ribonuclease H-like superfamily/Ribonuclease H"/>
    <property type="match status" value="1"/>
</dbReference>
<name>A0AAV1DNX5_OLDCO</name>
<feature type="compositionally biased region" description="Basic and acidic residues" evidence="1">
    <location>
        <begin position="517"/>
        <end position="530"/>
    </location>
</feature>
<dbReference type="InterPro" id="IPR025886">
    <property type="entry name" value="PP2-like"/>
</dbReference>
<reference evidence="3" key="1">
    <citation type="submission" date="2023-03" db="EMBL/GenBank/DDBJ databases">
        <authorList>
            <person name="Julca I."/>
        </authorList>
    </citation>
    <scope>NUCLEOTIDE SEQUENCE</scope>
</reference>